<proteinExistence type="predicted"/>
<evidence type="ECO:0000313" key="2">
    <source>
        <dbReference type="EMBL" id="KKL20653.1"/>
    </source>
</evidence>
<reference evidence="2" key="1">
    <citation type="journal article" date="2015" name="Nature">
        <title>Complex archaea that bridge the gap between prokaryotes and eukaryotes.</title>
        <authorList>
            <person name="Spang A."/>
            <person name="Saw J.H."/>
            <person name="Jorgensen S.L."/>
            <person name="Zaremba-Niedzwiedzka K."/>
            <person name="Martijn J."/>
            <person name="Lind A.E."/>
            <person name="van Eijk R."/>
            <person name="Schleper C."/>
            <person name="Guy L."/>
            <person name="Ettema T.J."/>
        </authorList>
    </citation>
    <scope>NUCLEOTIDE SEQUENCE</scope>
</reference>
<dbReference type="EMBL" id="LAZR01038017">
    <property type="protein sequence ID" value="KKL20653.1"/>
    <property type="molecule type" value="Genomic_DNA"/>
</dbReference>
<sequence length="138" mass="15333">MAVTFDLYLFTKEYIKATKKSERSKTFGGKQPEFDEVEVGAVYCRNSTRKTAIFFFDLEELIGLLDAGYAVGANKDPKEGKLGESEMPDDGSVPLTIELNNNKPLSGNFIEPDGQTHGFDSTEQLRIRILKYIAPATS</sequence>
<accession>A0A0F9E9B8</accession>
<feature type="region of interest" description="Disordered" evidence="1">
    <location>
        <begin position="76"/>
        <end position="95"/>
    </location>
</feature>
<evidence type="ECO:0000256" key="1">
    <source>
        <dbReference type="SAM" id="MobiDB-lite"/>
    </source>
</evidence>
<dbReference type="AlphaFoldDB" id="A0A0F9E9B8"/>
<comment type="caution">
    <text evidence="2">The sequence shown here is derived from an EMBL/GenBank/DDBJ whole genome shotgun (WGS) entry which is preliminary data.</text>
</comment>
<gene>
    <name evidence="2" type="ORF">LCGC14_2453280</name>
</gene>
<name>A0A0F9E9B8_9ZZZZ</name>
<organism evidence="2">
    <name type="scientific">marine sediment metagenome</name>
    <dbReference type="NCBI Taxonomy" id="412755"/>
    <lineage>
        <taxon>unclassified sequences</taxon>
        <taxon>metagenomes</taxon>
        <taxon>ecological metagenomes</taxon>
    </lineage>
</organism>
<protein>
    <submittedName>
        <fullName evidence="2">Uncharacterized protein</fullName>
    </submittedName>
</protein>